<evidence type="ECO:0000313" key="12">
    <source>
        <dbReference type="EMBL" id="KAF1980758.1"/>
    </source>
</evidence>
<evidence type="ECO:0000256" key="7">
    <source>
        <dbReference type="ARBA" id="ARBA00023157"/>
    </source>
</evidence>
<dbReference type="Proteomes" id="UP000800041">
    <property type="component" value="Unassembled WGS sequence"/>
</dbReference>
<keyword evidence="4" id="KW-0964">Secreted</keyword>
<dbReference type="GO" id="GO:0005576">
    <property type="term" value="C:extracellular region"/>
    <property type="evidence" value="ECO:0007669"/>
    <property type="project" value="UniProtKB-SubCell"/>
</dbReference>
<comment type="similarity">
    <text evidence="3">Belongs to the RBT5 family.</text>
</comment>
<evidence type="ECO:0000256" key="9">
    <source>
        <dbReference type="PROSITE-ProRule" id="PRU01356"/>
    </source>
</evidence>
<evidence type="ECO:0000256" key="5">
    <source>
        <dbReference type="ARBA" id="ARBA00022622"/>
    </source>
</evidence>
<keyword evidence="5" id="KW-0472">Membrane</keyword>
<keyword evidence="5" id="KW-0336">GPI-anchor</keyword>
<dbReference type="EMBL" id="ML977223">
    <property type="protein sequence ID" value="KAF1980758.1"/>
    <property type="molecule type" value="Genomic_DNA"/>
</dbReference>
<feature type="signal peptide" evidence="10">
    <location>
        <begin position="1"/>
        <end position="18"/>
    </location>
</feature>
<feature type="binding site" description="axial binding residue" evidence="9">
    <location>
        <position position="45"/>
    </location>
    <ligand>
        <name>heme</name>
        <dbReference type="ChEBI" id="CHEBI:30413"/>
    </ligand>
    <ligandPart>
        <name>Fe</name>
        <dbReference type="ChEBI" id="CHEBI:18248"/>
    </ligandPart>
</feature>
<dbReference type="OrthoDB" id="3065412at2759"/>
<dbReference type="AlphaFoldDB" id="A0A6G1GJ59"/>
<evidence type="ECO:0000256" key="2">
    <source>
        <dbReference type="ARBA" id="ARBA00004613"/>
    </source>
</evidence>
<comment type="subcellular location">
    <subcellularLocation>
        <location evidence="1">Membrane</location>
        <topology evidence="1">Lipid-anchor</topology>
        <topology evidence="1">GPI-anchor</topology>
    </subcellularLocation>
    <subcellularLocation>
        <location evidence="2">Secreted</location>
    </subcellularLocation>
</comment>
<keyword evidence="6 10" id="KW-0732">Signal</keyword>
<proteinExistence type="inferred from homology"/>
<reference evidence="12" key="1">
    <citation type="journal article" date="2020" name="Stud. Mycol.">
        <title>101 Dothideomycetes genomes: a test case for predicting lifestyles and emergence of pathogens.</title>
        <authorList>
            <person name="Haridas S."/>
            <person name="Albert R."/>
            <person name="Binder M."/>
            <person name="Bloem J."/>
            <person name="Labutti K."/>
            <person name="Salamov A."/>
            <person name="Andreopoulos B."/>
            <person name="Baker S."/>
            <person name="Barry K."/>
            <person name="Bills G."/>
            <person name="Bluhm B."/>
            <person name="Cannon C."/>
            <person name="Castanera R."/>
            <person name="Culley D."/>
            <person name="Daum C."/>
            <person name="Ezra D."/>
            <person name="Gonzalez J."/>
            <person name="Henrissat B."/>
            <person name="Kuo A."/>
            <person name="Liang C."/>
            <person name="Lipzen A."/>
            <person name="Lutzoni F."/>
            <person name="Magnuson J."/>
            <person name="Mondo S."/>
            <person name="Nolan M."/>
            <person name="Ohm R."/>
            <person name="Pangilinan J."/>
            <person name="Park H.-J."/>
            <person name="Ramirez L."/>
            <person name="Alfaro M."/>
            <person name="Sun H."/>
            <person name="Tritt A."/>
            <person name="Yoshinaga Y."/>
            <person name="Zwiers L.-H."/>
            <person name="Turgeon B."/>
            <person name="Goodwin S."/>
            <person name="Spatafora J."/>
            <person name="Crous P."/>
            <person name="Grigoriev I."/>
        </authorList>
    </citation>
    <scope>NUCLEOTIDE SEQUENCE</scope>
    <source>
        <strain evidence="12">CBS 113979</strain>
    </source>
</reference>
<evidence type="ECO:0000256" key="10">
    <source>
        <dbReference type="SAM" id="SignalP"/>
    </source>
</evidence>
<evidence type="ECO:0000256" key="8">
    <source>
        <dbReference type="ARBA" id="ARBA00023288"/>
    </source>
</evidence>
<protein>
    <recommendedName>
        <fullName evidence="11">CFEM domain-containing protein</fullName>
    </recommendedName>
</protein>
<dbReference type="Pfam" id="PF05730">
    <property type="entry name" value="CFEM"/>
    <property type="match status" value="1"/>
</dbReference>
<dbReference type="GO" id="GO:0098552">
    <property type="term" value="C:side of membrane"/>
    <property type="evidence" value="ECO:0007669"/>
    <property type="project" value="UniProtKB-KW"/>
</dbReference>
<sequence>MKLLALAFVNLFVAITSAQSNAQIPRCAIRCFEEAIASSSCAPQDYNCICITQANPLTQHIAECLLGGNPCTVDEQNSIIPAIGTICDGALHITAFQTDHPAPLASGLHTMPDGNIHDSMSMPMPTETSAPAPDLVRARLAAKGVGFAGLLAGWLAVL</sequence>
<keyword evidence="7 9" id="KW-1015">Disulfide bond</keyword>
<organism evidence="12 13">
    <name type="scientific">Aulographum hederae CBS 113979</name>
    <dbReference type="NCBI Taxonomy" id="1176131"/>
    <lineage>
        <taxon>Eukaryota</taxon>
        <taxon>Fungi</taxon>
        <taxon>Dikarya</taxon>
        <taxon>Ascomycota</taxon>
        <taxon>Pezizomycotina</taxon>
        <taxon>Dothideomycetes</taxon>
        <taxon>Pleosporomycetidae</taxon>
        <taxon>Aulographales</taxon>
        <taxon>Aulographaceae</taxon>
    </lineage>
</organism>
<dbReference type="PROSITE" id="PS52012">
    <property type="entry name" value="CFEM"/>
    <property type="match status" value="1"/>
</dbReference>
<feature type="domain" description="CFEM" evidence="11">
    <location>
        <begin position="1"/>
        <end position="115"/>
    </location>
</feature>
<gene>
    <name evidence="12" type="ORF">K402DRAFT_468056</name>
</gene>
<accession>A0A6G1GJ59</accession>
<feature type="chain" id="PRO_5026102741" description="CFEM domain-containing protein" evidence="10">
    <location>
        <begin position="19"/>
        <end position="158"/>
    </location>
</feature>
<keyword evidence="8" id="KW-0449">Lipoprotein</keyword>
<evidence type="ECO:0000256" key="6">
    <source>
        <dbReference type="ARBA" id="ARBA00022729"/>
    </source>
</evidence>
<dbReference type="InterPro" id="IPR008427">
    <property type="entry name" value="Extracellular_membr_CFEM_dom"/>
</dbReference>
<name>A0A6G1GJ59_9PEZI</name>
<dbReference type="GO" id="GO:0046872">
    <property type="term" value="F:metal ion binding"/>
    <property type="evidence" value="ECO:0007669"/>
    <property type="project" value="UniProtKB-UniRule"/>
</dbReference>
<keyword evidence="9" id="KW-0479">Metal-binding</keyword>
<evidence type="ECO:0000256" key="3">
    <source>
        <dbReference type="ARBA" id="ARBA00010031"/>
    </source>
</evidence>
<evidence type="ECO:0000313" key="13">
    <source>
        <dbReference type="Proteomes" id="UP000800041"/>
    </source>
</evidence>
<evidence type="ECO:0000256" key="4">
    <source>
        <dbReference type="ARBA" id="ARBA00022525"/>
    </source>
</evidence>
<evidence type="ECO:0000259" key="11">
    <source>
        <dbReference type="PROSITE" id="PS52012"/>
    </source>
</evidence>
<keyword evidence="9" id="KW-0349">Heme</keyword>
<keyword evidence="5" id="KW-0325">Glycoprotein</keyword>
<feature type="disulfide bond" evidence="9">
    <location>
        <begin position="41"/>
        <end position="48"/>
    </location>
</feature>
<keyword evidence="9" id="KW-0408">Iron</keyword>
<comment type="caution">
    <text evidence="9">Lacks conserved residue(s) required for the propagation of feature annotation.</text>
</comment>
<evidence type="ECO:0000256" key="1">
    <source>
        <dbReference type="ARBA" id="ARBA00004589"/>
    </source>
</evidence>
<keyword evidence="13" id="KW-1185">Reference proteome</keyword>